<protein>
    <submittedName>
        <fullName evidence="3">Uncharacterized protein</fullName>
    </submittedName>
</protein>
<proteinExistence type="predicted"/>
<gene>
    <name evidence="3" type="ORF">PENSUB_14146</name>
</gene>
<accession>A0A1Q5UPF8</accession>
<name>A0A1Q5UPF8_9EURO</name>
<evidence type="ECO:0000256" key="1">
    <source>
        <dbReference type="SAM" id="MobiDB-lite"/>
    </source>
</evidence>
<keyword evidence="2" id="KW-1133">Transmembrane helix</keyword>
<sequence length="163" mass="17073">MTNENSIVDLEAGNPPPQESADETIFDIEHCSDLDEEKRTSPGGLIACSIFTCTVLSIIAVLVWAVVTSIPKADSEGSVEPAAAAMYNVTTNISDSTPNMVAGGIGNNSATNSMLSFAGTANWEAHRQASDLASTFGQRVRVPGTNPGVAATLVRVIHDAVRR</sequence>
<evidence type="ECO:0000256" key="2">
    <source>
        <dbReference type="SAM" id="Phobius"/>
    </source>
</evidence>
<keyword evidence="2" id="KW-0812">Transmembrane</keyword>
<dbReference type="EMBL" id="MNBE01000099">
    <property type="protein sequence ID" value="OKP14367.1"/>
    <property type="molecule type" value="Genomic_DNA"/>
</dbReference>
<feature type="transmembrane region" description="Helical" evidence="2">
    <location>
        <begin position="44"/>
        <end position="67"/>
    </location>
</feature>
<comment type="caution">
    <text evidence="3">The sequence shown here is derived from an EMBL/GenBank/DDBJ whole genome shotgun (WGS) entry which is preliminary data.</text>
</comment>
<reference evidence="3 4" key="1">
    <citation type="submission" date="2016-10" db="EMBL/GenBank/DDBJ databases">
        <title>Genome sequence of the ascomycete fungus Penicillium subrubescens.</title>
        <authorList>
            <person name="De Vries R.P."/>
            <person name="Peng M."/>
            <person name="Dilokpimol A."/>
            <person name="Hilden K."/>
            <person name="Makela M.R."/>
            <person name="Grigoriev I."/>
            <person name="Riley R."/>
            <person name="Granchi Z."/>
        </authorList>
    </citation>
    <scope>NUCLEOTIDE SEQUENCE [LARGE SCALE GENOMIC DNA]</scope>
    <source>
        <strain evidence="3 4">CBS 132785</strain>
    </source>
</reference>
<organism evidence="3 4">
    <name type="scientific">Penicillium subrubescens</name>
    <dbReference type="NCBI Taxonomy" id="1316194"/>
    <lineage>
        <taxon>Eukaryota</taxon>
        <taxon>Fungi</taxon>
        <taxon>Dikarya</taxon>
        <taxon>Ascomycota</taxon>
        <taxon>Pezizomycotina</taxon>
        <taxon>Eurotiomycetes</taxon>
        <taxon>Eurotiomycetidae</taxon>
        <taxon>Eurotiales</taxon>
        <taxon>Aspergillaceae</taxon>
        <taxon>Penicillium</taxon>
    </lineage>
</organism>
<keyword evidence="4" id="KW-1185">Reference proteome</keyword>
<dbReference type="AlphaFoldDB" id="A0A1Q5UPF8"/>
<keyword evidence="2" id="KW-0472">Membrane</keyword>
<feature type="region of interest" description="Disordered" evidence="1">
    <location>
        <begin position="1"/>
        <end position="21"/>
    </location>
</feature>
<dbReference type="Proteomes" id="UP000186955">
    <property type="component" value="Unassembled WGS sequence"/>
</dbReference>
<evidence type="ECO:0000313" key="3">
    <source>
        <dbReference type="EMBL" id="OKP14367.1"/>
    </source>
</evidence>
<evidence type="ECO:0000313" key="4">
    <source>
        <dbReference type="Proteomes" id="UP000186955"/>
    </source>
</evidence>